<comment type="caution">
    <text evidence="1">The sequence shown here is derived from an EMBL/GenBank/DDBJ whole genome shotgun (WGS) entry which is preliminary data.</text>
</comment>
<reference evidence="1 2" key="1">
    <citation type="submission" date="2021-01" db="EMBL/GenBank/DDBJ databases">
        <title>Chromosome-level genome assembly of a human fungal pathogen reveals clustering of transcriptionally co-regulated genes.</title>
        <authorList>
            <person name="Voorhies M."/>
            <person name="Cohen S."/>
            <person name="Shea T.P."/>
            <person name="Petrus S."/>
            <person name="Munoz J.F."/>
            <person name="Poplawski S."/>
            <person name="Goldman W.E."/>
            <person name="Michael T."/>
            <person name="Cuomo C.A."/>
            <person name="Sil A."/>
            <person name="Beyhan S."/>
        </authorList>
    </citation>
    <scope>NUCLEOTIDE SEQUENCE [LARGE SCALE GENOMIC DNA]</scope>
    <source>
        <strain evidence="1 2">G184AR</strain>
    </source>
</reference>
<dbReference type="AlphaFoldDB" id="A0A8H8D7V7"/>
<gene>
    <name evidence="1" type="ORF">I7I52_03326</name>
</gene>
<evidence type="ECO:0000313" key="1">
    <source>
        <dbReference type="EMBL" id="KAG5304846.1"/>
    </source>
</evidence>
<dbReference type="VEuPathDB" id="FungiDB:I7I52_03326"/>
<name>A0A8H8D7V7_AJECA</name>
<evidence type="ECO:0000313" key="2">
    <source>
        <dbReference type="Proteomes" id="UP000670092"/>
    </source>
</evidence>
<sequence length="88" mass="10162">MREILNECNATLVLLHADVAIYGRAGWPEVMPRARLSVLKNRSVSLWYCGAVLKMLKAWIRQKQRQTIHLKGHLAMPGGYMPIRRTYN</sequence>
<protein>
    <submittedName>
        <fullName evidence="1">Uncharacterized protein</fullName>
    </submittedName>
</protein>
<dbReference type="Proteomes" id="UP000670092">
    <property type="component" value="Unassembled WGS sequence"/>
</dbReference>
<organism evidence="1 2">
    <name type="scientific">Ajellomyces capsulatus</name>
    <name type="common">Darling's disease fungus</name>
    <name type="synonym">Histoplasma capsulatum</name>
    <dbReference type="NCBI Taxonomy" id="5037"/>
    <lineage>
        <taxon>Eukaryota</taxon>
        <taxon>Fungi</taxon>
        <taxon>Dikarya</taxon>
        <taxon>Ascomycota</taxon>
        <taxon>Pezizomycotina</taxon>
        <taxon>Eurotiomycetes</taxon>
        <taxon>Eurotiomycetidae</taxon>
        <taxon>Onygenales</taxon>
        <taxon>Ajellomycetaceae</taxon>
        <taxon>Histoplasma</taxon>
    </lineage>
</organism>
<dbReference type="EMBL" id="JAEVHI010000001">
    <property type="protein sequence ID" value="KAG5304846.1"/>
    <property type="molecule type" value="Genomic_DNA"/>
</dbReference>
<accession>A0A8H8D7V7</accession>
<proteinExistence type="predicted"/>